<dbReference type="InterPro" id="IPR051678">
    <property type="entry name" value="AGP_Transferase"/>
</dbReference>
<evidence type="ECO:0008006" key="3">
    <source>
        <dbReference type="Google" id="ProtNLM"/>
    </source>
</evidence>
<name>W7YCD2_9BACL</name>
<protein>
    <recommendedName>
        <fullName evidence="3">Aminoglycoside phosphotransferase domain-containing protein</fullName>
    </recommendedName>
</protein>
<dbReference type="InterPro" id="IPR011009">
    <property type="entry name" value="Kinase-like_dom_sf"/>
</dbReference>
<dbReference type="RefSeq" id="WP_036649101.1">
    <property type="nucleotide sequence ID" value="NZ_BAVZ01000007.1"/>
</dbReference>
<dbReference type="eggNOG" id="COG2334">
    <property type="taxonomic scope" value="Bacteria"/>
</dbReference>
<dbReference type="Proteomes" id="UP000019364">
    <property type="component" value="Unassembled WGS sequence"/>
</dbReference>
<dbReference type="SUPFAM" id="SSF56112">
    <property type="entry name" value="Protein kinase-like (PK-like)"/>
    <property type="match status" value="1"/>
</dbReference>
<reference evidence="1 2" key="1">
    <citation type="journal article" date="2014" name="Genome Announc.">
        <title>Draft Genome Sequence of Paenibacillus pini JCM 16418T, Isolated from the Rhizosphere of Pine Tree.</title>
        <authorList>
            <person name="Yuki M."/>
            <person name="Oshima K."/>
            <person name="Suda W."/>
            <person name="Oshida Y."/>
            <person name="Kitamura K."/>
            <person name="Iida Y."/>
            <person name="Hattori M."/>
            <person name="Ohkuma M."/>
        </authorList>
    </citation>
    <scope>NUCLEOTIDE SEQUENCE [LARGE SCALE GENOMIC DNA]</scope>
    <source>
        <strain evidence="1 2">JCM 16418</strain>
    </source>
</reference>
<dbReference type="Gene3D" id="3.90.1200.10">
    <property type="match status" value="1"/>
</dbReference>
<accession>W7YCD2</accession>
<dbReference type="STRING" id="1236976.JCM16418_2654"/>
<comment type="caution">
    <text evidence="1">The sequence shown here is derived from an EMBL/GenBank/DDBJ whole genome shotgun (WGS) entry which is preliminary data.</text>
</comment>
<gene>
    <name evidence="1" type="ORF">JCM16418_2654</name>
</gene>
<proteinExistence type="predicted"/>
<sequence length="220" mass="25541">MNKELAAISPIPIPQVLRKAIIEDVEFVVVNKMEGNQRQFIDCSPSILESFGKDLAIIHSRRFNECGNMGGAFRYPVTEFNKRLTQVLSEITHRYDTDLQELSKYDEILQGLLELPDPSDASYVMVDFDARQFLFSDDKITAIVDTEAYVIGPRELDLIPLECSLDLERAIAFRRGYESIDAFPILHEIRRPYRYFFALLQVKGPMDYIQWMNTPHYFDM</sequence>
<dbReference type="AlphaFoldDB" id="W7YCD2"/>
<dbReference type="EMBL" id="BAVZ01000007">
    <property type="protein sequence ID" value="GAF08570.1"/>
    <property type="molecule type" value="Genomic_DNA"/>
</dbReference>
<evidence type="ECO:0000313" key="1">
    <source>
        <dbReference type="EMBL" id="GAF08570.1"/>
    </source>
</evidence>
<dbReference type="PANTHER" id="PTHR21310">
    <property type="entry name" value="AMINOGLYCOSIDE PHOSPHOTRANSFERASE-RELATED-RELATED"/>
    <property type="match status" value="1"/>
</dbReference>
<keyword evidence="2" id="KW-1185">Reference proteome</keyword>
<dbReference type="OrthoDB" id="1995894at2"/>
<dbReference type="PANTHER" id="PTHR21310:SF15">
    <property type="entry name" value="AMINOGLYCOSIDE PHOSPHOTRANSFERASE DOMAIN-CONTAINING PROTEIN"/>
    <property type="match status" value="1"/>
</dbReference>
<evidence type="ECO:0000313" key="2">
    <source>
        <dbReference type="Proteomes" id="UP000019364"/>
    </source>
</evidence>
<organism evidence="1 2">
    <name type="scientific">Paenibacillus pini JCM 16418</name>
    <dbReference type="NCBI Taxonomy" id="1236976"/>
    <lineage>
        <taxon>Bacteria</taxon>
        <taxon>Bacillati</taxon>
        <taxon>Bacillota</taxon>
        <taxon>Bacilli</taxon>
        <taxon>Bacillales</taxon>
        <taxon>Paenibacillaceae</taxon>
        <taxon>Paenibacillus</taxon>
    </lineage>
</organism>